<dbReference type="EMBL" id="CP053085">
    <property type="protein sequence ID" value="QJR36540.1"/>
    <property type="molecule type" value="Genomic_DNA"/>
</dbReference>
<evidence type="ECO:0000313" key="1">
    <source>
        <dbReference type="EMBL" id="QJR36540.1"/>
    </source>
</evidence>
<name>A0A6M4IP80_9BACT</name>
<keyword evidence="2" id="KW-1185">Reference proteome</keyword>
<organism evidence="1 2">
    <name type="scientific">Gemmatimonas groenlandica</name>
    <dbReference type="NCBI Taxonomy" id="2732249"/>
    <lineage>
        <taxon>Bacteria</taxon>
        <taxon>Pseudomonadati</taxon>
        <taxon>Gemmatimonadota</taxon>
        <taxon>Gemmatimonadia</taxon>
        <taxon>Gemmatimonadales</taxon>
        <taxon>Gemmatimonadaceae</taxon>
        <taxon>Gemmatimonas</taxon>
    </lineage>
</organism>
<accession>A0A6M4IP80</accession>
<gene>
    <name evidence="1" type="ORF">HKW67_14005</name>
</gene>
<dbReference type="KEGG" id="ggr:HKW67_14005"/>
<dbReference type="Proteomes" id="UP000500938">
    <property type="component" value="Chromosome"/>
</dbReference>
<reference evidence="1 2" key="1">
    <citation type="submission" date="2020-05" db="EMBL/GenBank/DDBJ databases">
        <title>Complete genome sequence of Gemmatimonas greenlandica TET16.</title>
        <authorList>
            <person name="Zeng Y."/>
        </authorList>
    </citation>
    <scope>NUCLEOTIDE SEQUENCE [LARGE SCALE GENOMIC DNA]</scope>
    <source>
        <strain evidence="1 2">TET16</strain>
    </source>
</reference>
<proteinExistence type="predicted"/>
<dbReference type="RefSeq" id="WP_171225972.1">
    <property type="nucleotide sequence ID" value="NZ_CP053085.1"/>
</dbReference>
<protein>
    <submittedName>
        <fullName evidence="1">Uncharacterized protein</fullName>
    </submittedName>
</protein>
<dbReference type="AlphaFoldDB" id="A0A6M4IP80"/>
<sequence length="148" mass="15399">MSQSQKAALAGIVLAAAAVVGGSSIGEMQLGASAFAPGSVAGCASVPSSQLNEPEVTVWRGVATQPNLQYALVWNVQFRSYEIVWRNRSERDLRFRFAADSLGTPATRVRERVLPAGITESLPGEGLVPGKETGVVCVQVVAGNAATS</sequence>
<evidence type="ECO:0000313" key="2">
    <source>
        <dbReference type="Proteomes" id="UP000500938"/>
    </source>
</evidence>